<dbReference type="InterPro" id="IPR011032">
    <property type="entry name" value="GroES-like_sf"/>
</dbReference>
<dbReference type="EMBL" id="SPRH01000022">
    <property type="protein sequence ID" value="TIC00507.1"/>
    <property type="molecule type" value="Genomic_DNA"/>
</dbReference>
<evidence type="ECO:0000259" key="4">
    <source>
        <dbReference type="SMART" id="SM00829"/>
    </source>
</evidence>
<dbReference type="Gene3D" id="3.40.50.720">
    <property type="entry name" value="NAD(P)-binding Rossmann-like Domain"/>
    <property type="match status" value="1"/>
</dbReference>
<protein>
    <submittedName>
        <fullName evidence="5">Putative quinone oxidoreductase</fullName>
    </submittedName>
</protein>
<dbReference type="CDD" id="cd05276">
    <property type="entry name" value="p53_inducible_oxidoreductase"/>
    <property type="match status" value="1"/>
</dbReference>
<feature type="region of interest" description="Disordered" evidence="3">
    <location>
        <begin position="404"/>
        <end position="425"/>
    </location>
</feature>
<feature type="domain" description="Enoyl reductase (ER)" evidence="4">
    <location>
        <begin position="17"/>
        <end position="328"/>
    </location>
</feature>
<dbReference type="AlphaFoldDB" id="A0A4T0NVT7"/>
<feature type="region of interest" description="Disordered" evidence="3">
    <location>
        <begin position="364"/>
        <end position="386"/>
    </location>
</feature>
<dbReference type="NCBIfam" id="TIGR02824">
    <property type="entry name" value="quinone_pig3"/>
    <property type="match status" value="1"/>
</dbReference>
<organism evidence="5 6">
    <name type="scientific">Wallemia mellicola</name>
    <dbReference type="NCBI Taxonomy" id="1708541"/>
    <lineage>
        <taxon>Eukaryota</taxon>
        <taxon>Fungi</taxon>
        <taxon>Dikarya</taxon>
        <taxon>Basidiomycota</taxon>
        <taxon>Wallemiomycotina</taxon>
        <taxon>Wallemiomycetes</taxon>
        <taxon>Wallemiales</taxon>
        <taxon>Wallemiaceae</taxon>
        <taxon>Wallemia</taxon>
    </lineage>
</organism>
<evidence type="ECO:0000256" key="2">
    <source>
        <dbReference type="ARBA" id="ARBA00023002"/>
    </source>
</evidence>
<dbReference type="PANTHER" id="PTHR48106">
    <property type="entry name" value="QUINONE OXIDOREDUCTASE PIG3-RELATED"/>
    <property type="match status" value="1"/>
</dbReference>
<dbReference type="Gene3D" id="3.90.180.10">
    <property type="entry name" value="Medium-chain alcohol dehydrogenases, catalytic domain"/>
    <property type="match status" value="1"/>
</dbReference>
<dbReference type="Proteomes" id="UP000307169">
    <property type="component" value="Unassembled WGS sequence"/>
</dbReference>
<proteinExistence type="predicted"/>
<reference evidence="5 6" key="1">
    <citation type="submission" date="2019-03" db="EMBL/GenBank/DDBJ databases">
        <title>Sequencing 25 genomes of Wallemia mellicola.</title>
        <authorList>
            <person name="Gostincar C."/>
        </authorList>
    </citation>
    <scope>NUCLEOTIDE SEQUENCE [LARGE SCALE GENOMIC DNA]</scope>
    <source>
        <strain evidence="5 6">EXF-1262</strain>
    </source>
</reference>
<dbReference type="InterPro" id="IPR036291">
    <property type="entry name" value="NAD(P)-bd_dom_sf"/>
</dbReference>
<name>A0A4T0NVT7_9BASI</name>
<dbReference type="SUPFAM" id="SSF50129">
    <property type="entry name" value="GroES-like"/>
    <property type="match status" value="1"/>
</dbReference>
<evidence type="ECO:0000256" key="3">
    <source>
        <dbReference type="SAM" id="MobiDB-lite"/>
    </source>
</evidence>
<evidence type="ECO:0000313" key="5">
    <source>
        <dbReference type="EMBL" id="TIC00507.1"/>
    </source>
</evidence>
<accession>A0A4T0NVT7</accession>
<dbReference type="InterPro" id="IPR014189">
    <property type="entry name" value="Quinone_OxRdtase_PIG3"/>
</dbReference>
<dbReference type="SMART" id="SM00829">
    <property type="entry name" value="PKS_ER"/>
    <property type="match status" value="1"/>
</dbReference>
<dbReference type="PANTHER" id="PTHR48106:SF18">
    <property type="entry name" value="QUINONE OXIDOREDUCTASE PIG3"/>
    <property type="match status" value="1"/>
</dbReference>
<dbReference type="InterPro" id="IPR020843">
    <property type="entry name" value="ER"/>
</dbReference>
<dbReference type="InterPro" id="IPR013149">
    <property type="entry name" value="ADH-like_C"/>
</dbReference>
<dbReference type="SUPFAM" id="SSF51735">
    <property type="entry name" value="NAD(P)-binding Rossmann-fold domains"/>
    <property type="match status" value="1"/>
</dbReference>
<sequence>MTEMRAVVVDTPNEIAKSNNDLKLSTISKPTIKSGEVLVKIVAFGVNRMDLLQARGLYPLPPQAPKTLGVEFSGVIVDVSENSSWKIDQEVFGLAYGGAYAEYIAADQNMILEKPDYLTHIQAAGICENYLTAHQAIKTIGQIKPGSDVLIHAGASGVGMAAIQLARHYGAKNVFTTAGSDDKLNTTKSLPLGATHGVNYRTQKFDEEVLKATQNKGVDIIVDMVGQSYFNANINALAKDGHMIMLGVLSGMVAKEVNIGPIIFKRLHIEGSTLRSRPAEYQGGLLKDFKNCALAEVGKTFDLKIHKVFKWTDIAAAHDCMSNNENTVSGEPSKFNANYDSITGNLKESAGNILGYESLKESGAKQHASGEAEKQAATAKQYTEGATEGVQAKAQNVFGAVTGDKEQQAKGAAKEDKAEAKRNFA</sequence>
<dbReference type="Pfam" id="PF00107">
    <property type="entry name" value="ADH_zinc_N"/>
    <property type="match status" value="1"/>
</dbReference>
<dbReference type="InterPro" id="IPR013154">
    <property type="entry name" value="ADH-like_N"/>
</dbReference>
<evidence type="ECO:0000313" key="6">
    <source>
        <dbReference type="Proteomes" id="UP000307169"/>
    </source>
</evidence>
<feature type="compositionally biased region" description="Basic and acidic residues" evidence="3">
    <location>
        <begin position="364"/>
        <end position="374"/>
    </location>
</feature>
<comment type="caution">
    <text evidence="5">The sequence shown here is derived from an EMBL/GenBank/DDBJ whole genome shotgun (WGS) entry which is preliminary data.</text>
</comment>
<keyword evidence="2" id="KW-0560">Oxidoreductase</keyword>
<dbReference type="Pfam" id="PF08240">
    <property type="entry name" value="ADH_N"/>
    <property type="match status" value="1"/>
</dbReference>
<dbReference type="GO" id="GO:0016651">
    <property type="term" value="F:oxidoreductase activity, acting on NAD(P)H"/>
    <property type="evidence" value="ECO:0007669"/>
    <property type="project" value="TreeGrafter"/>
</dbReference>
<dbReference type="GO" id="GO:0070402">
    <property type="term" value="F:NADPH binding"/>
    <property type="evidence" value="ECO:0007669"/>
    <property type="project" value="TreeGrafter"/>
</dbReference>
<gene>
    <name evidence="5" type="ORF">E3Q17_02159</name>
</gene>
<evidence type="ECO:0000256" key="1">
    <source>
        <dbReference type="ARBA" id="ARBA00022857"/>
    </source>
</evidence>
<keyword evidence="1" id="KW-0521">NADP</keyword>